<dbReference type="PANTHER" id="PTHR42754:SF1">
    <property type="entry name" value="LIPOPROTEIN"/>
    <property type="match status" value="1"/>
</dbReference>
<proteinExistence type="predicted"/>
<accession>A0ABY9WHN9</accession>
<evidence type="ECO:0000313" key="2">
    <source>
        <dbReference type="EMBL" id="WNG42808.1"/>
    </source>
</evidence>
<dbReference type="SUPFAM" id="SSF101898">
    <property type="entry name" value="NHL repeat"/>
    <property type="match status" value="1"/>
</dbReference>
<dbReference type="PROSITE" id="PS51257">
    <property type="entry name" value="PROKAR_LIPOPROTEIN"/>
    <property type="match status" value="1"/>
</dbReference>
<evidence type="ECO:0008006" key="4">
    <source>
        <dbReference type="Google" id="ProtNLM"/>
    </source>
</evidence>
<organism evidence="2 3">
    <name type="scientific">Archangium minus</name>
    <dbReference type="NCBI Taxonomy" id="83450"/>
    <lineage>
        <taxon>Bacteria</taxon>
        <taxon>Pseudomonadati</taxon>
        <taxon>Myxococcota</taxon>
        <taxon>Myxococcia</taxon>
        <taxon>Myxococcales</taxon>
        <taxon>Cystobacterineae</taxon>
        <taxon>Archangiaceae</taxon>
        <taxon>Archangium</taxon>
    </lineage>
</organism>
<keyword evidence="3" id="KW-1185">Reference proteome</keyword>
<evidence type="ECO:0000256" key="1">
    <source>
        <dbReference type="SAM" id="SignalP"/>
    </source>
</evidence>
<dbReference type="Proteomes" id="UP001611383">
    <property type="component" value="Chromosome"/>
</dbReference>
<name>A0ABY9WHN9_9BACT</name>
<dbReference type="EMBL" id="CP043494">
    <property type="protein sequence ID" value="WNG42808.1"/>
    <property type="molecule type" value="Genomic_DNA"/>
</dbReference>
<feature type="chain" id="PRO_5047431350" description="Lipoprotein" evidence="1">
    <location>
        <begin position="24"/>
        <end position="476"/>
    </location>
</feature>
<protein>
    <recommendedName>
        <fullName evidence="4">Lipoprotein</fullName>
    </recommendedName>
</protein>
<dbReference type="RefSeq" id="WP_395812904.1">
    <property type="nucleotide sequence ID" value="NZ_CP043494.1"/>
</dbReference>
<gene>
    <name evidence="2" type="ORF">F0U60_00860</name>
</gene>
<keyword evidence="1" id="KW-0732">Signal</keyword>
<feature type="signal peptide" evidence="1">
    <location>
        <begin position="1"/>
        <end position="23"/>
    </location>
</feature>
<reference evidence="2 3" key="1">
    <citation type="submission" date="2019-08" db="EMBL/GenBank/DDBJ databases">
        <title>Archangium and Cystobacter genomes.</title>
        <authorList>
            <person name="Chen I.-C.K."/>
            <person name="Wielgoss S."/>
        </authorList>
    </citation>
    <scope>NUCLEOTIDE SEQUENCE [LARGE SCALE GENOMIC DNA]</scope>
    <source>
        <strain evidence="2 3">Cbm 6</strain>
    </source>
</reference>
<dbReference type="PANTHER" id="PTHR42754">
    <property type="entry name" value="ENDOGLUCANASE"/>
    <property type="match status" value="1"/>
</dbReference>
<sequence>MKRGTWKGCALSLLLAVGGAACGGTVWEVPESEAPVRVEQQAREAGSPTGALRWAQLLSGPDDNTGSIVSDREGGFLALVNFTGSIDLGGETLQAPGGASSVAMALVRYDVHGRLRWVKVFGAEAGVPGSVMGFSHTVDRHRNIILLVDTYGVDFGSGPVAGRYLVKLDSRGGLLWMRTLTLRGFAGVSRIVTDREDNIAVAGEFAGVVDFGLGPVSSKQLPEDRFSSSAYLAKLSPEGRTLWMFVDSENQSQGFGAAADSQGNLLLCGTVFVDQTEPFVLMLSPEGQVRWVRRLDGALGFAWSVATHGNRVVVVGTFALTFSFAGRTHTASPNGGILQDAFVVAFTRNGEERWASNFGFSADDVAMDEQDGVVVAGSYEAGSDLGVLGPLPGNPATLANVYVAKFDRVTGEPRWSRGFAASGEDFGSPGLEDASVAVTKEGHSAVLGQFTSTLTVGSEVWTAEGRSDLFLLGFER</sequence>
<evidence type="ECO:0000313" key="3">
    <source>
        <dbReference type="Proteomes" id="UP001611383"/>
    </source>
</evidence>